<dbReference type="Gene3D" id="3.20.20.140">
    <property type="entry name" value="Metal-dependent hydrolases"/>
    <property type="match status" value="1"/>
</dbReference>
<dbReference type="PANTHER" id="PTHR21240">
    <property type="entry name" value="2-AMINO-3-CARBOXYLMUCONATE-6-SEMIALDEHYDE DECARBOXYLASE"/>
    <property type="match status" value="1"/>
</dbReference>
<organism evidence="3 4">
    <name type="scientific">Nonomuraea mangrovi</name>
    <dbReference type="NCBI Taxonomy" id="2316207"/>
    <lineage>
        <taxon>Bacteria</taxon>
        <taxon>Bacillati</taxon>
        <taxon>Actinomycetota</taxon>
        <taxon>Actinomycetes</taxon>
        <taxon>Streptosporangiales</taxon>
        <taxon>Streptosporangiaceae</taxon>
        <taxon>Nonomuraea</taxon>
    </lineage>
</organism>
<evidence type="ECO:0000256" key="1">
    <source>
        <dbReference type="ARBA" id="ARBA00023239"/>
    </source>
</evidence>
<comment type="caution">
    <text evidence="3">The sequence shown here is derived from an EMBL/GenBank/DDBJ whole genome shotgun (WGS) entry which is preliminary data.</text>
</comment>
<reference evidence="4" key="1">
    <citation type="journal article" date="2019" name="Int. J. Syst. Evol. Microbiol.">
        <title>The Global Catalogue of Microorganisms (GCM) 10K type strain sequencing project: providing services to taxonomists for standard genome sequencing and annotation.</title>
        <authorList>
            <consortium name="The Broad Institute Genomics Platform"/>
            <consortium name="The Broad Institute Genome Sequencing Center for Infectious Disease"/>
            <person name="Wu L."/>
            <person name="Ma J."/>
        </authorList>
    </citation>
    <scope>NUCLEOTIDE SEQUENCE [LARGE SCALE GENOMIC DNA]</scope>
    <source>
        <strain evidence="4">ICMP 6774ER</strain>
    </source>
</reference>
<proteinExistence type="predicted"/>
<sequence>MTGYIDVQQHMIPADYARWLREHGIHAAGGRELPEWSPALALELMDRQGIAAAALSVSMPGVHLGDGADAATMARTVNEYGAKLAQAHPGRFGLLATLTLPDVDAAVAEAAHALDELAADGVIVLANSRGLYLGDPALDPLMTALDDRAAVVLVHPADLPGPAVPGIPPFAADFLLDTTRAAFNLVRHDVPRRFPHIRFILAHAGGFLPYAAHRLALAVFAETGRDLDHILDDFAGFYFDTALSASPAALPSLLAFAKPGHVLYASDWPFVPELAVSYFNGHLQNSAQDTTDIGHCNARPLFPRLSEARR</sequence>
<dbReference type="PANTHER" id="PTHR21240:SF28">
    <property type="entry name" value="ISO-OROTATE DECARBOXYLASE (EUROFUNG)"/>
    <property type="match status" value="1"/>
</dbReference>
<dbReference type="Pfam" id="PF04909">
    <property type="entry name" value="Amidohydro_2"/>
    <property type="match status" value="1"/>
</dbReference>
<protein>
    <submittedName>
        <fullName evidence="3">Amidohydrolase family protein</fullName>
    </submittedName>
</protein>
<evidence type="ECO:0000313" key="3">
    <source>
        <dbReference type="EMBL" id="MFD1933293.1"/>
    </source>
</evidence>
<evidence type="ECO:0000259" key="2">
    <source>
        <dbReference type="Pfam" id="PF04909"/>
    </source>
</evidence>
<keyword evidence="4" id="KW-1185">Reference proteome</keyword>
<dbReference type="Proteomes" id="UP001597368">
    <property type="component" value="Unassembled WGS sequence"/>
</dbReference>
<feature type="domain" description="Amidohydrolase-related" evidence="2">
    <location>
        <begin position="5"/>
        <end position="303"/>
    </location>
</feature>
<name>A0ABW4SUK8_9ACTN</name>
<accession>A0ABW4SUK8</accession>
<dbReference type="SUPFAM" id="SSF51556">
    <property type="entry name" value="Metallo-dependent hydrolases"/>
    <property type="match status" value="1"/>
</dbReference>
<dbReference type="InterPro" id="IPR032465">
    <property type="entry name" value="ACMSD"/>
</dbReference>
<evidence type="ECO:0000313" key="4">
    <source>
        <dbReference type="Proteomes" id="UP001597368"/>
    </source>
</evidence>
<keyword evidence="1" id="KW-0456">Lyase</keyword>
<dbReference type="InterPro" id="IPR006680">
    <property type="entry name" value="Amidohydro-rel"/>
</dbReference>
<dbReference type="EMBL" id="JBHUFV010000026">
    <property type="protein sequence ID" value="MFD1933293.1"/>
    <property type="molecule type" value="Genomic_DNA"/>
</dbReference>
<dbReference type="RefSeq" id="WP_379573336.1">
    <property type="nucleotide sequence ID" value="NZ_JBHUFV010000026.1"/>
</dbReference>
<gene>
    <name evidence="3" type="ORF">ACFSKW_17635</name>
</gene>
<dbReference type="InterPro" id="IPR032466">
    <property type="entry name" value="Metal_Hydrolase"/>
</dbReference>